<reference evidence="2 3" key="1">
    <citation type="journal article" date="2017" name="Syst. Appl. Microbiol.">
        <title>Soybeans inoculated with root zone soils of Canadian native legumes harbour diverse and novel Bradyrhizobium spp. that possess agricultural potential.</title>
        <authorList>
            <person name="Bromfield E.S.P."/>
            <person name="Cloutier S."/>
            <person name="Tambong J.T."/>
            <person name="Tran Thi T.V."/>
        </authorList>
    </citation>
    <scope>NUCLEOTIDE SEQUENCE [LARGE SCALE GENOMIC DNA]</scope>
    <source>
        <strain evidence="2 3">39S1MB</strain>
    </source>
</reference>
<dbReference type="RefSeq" id="WP_094894960.1">
    <property type="nucleotide sequence ID" value="NZ_CP029426.2"/>
</dbReference>
<accession>A0A2U8PNH1</accession>
<sequence>MLTDAKIDSALKKLADSFLNEQRAVEGGSDFKGWGQFIGQKNRNQVGLYGTCAGVICISLAYGYPRIPAPVIDYLVSLWNDRNVPGTRGGRDFALTARRAFFLMAVRQSKHPKLQAIAPEADRELRERILSDGLLVGWQIDKSTRAATGNETATCVAILAYVLTGKKSDIPPEMLRAATALQERLEGAPSSNSGLRKFSLCALCLALDQGNLRPRIKQWIVRSKITQETRGQDTLDFWDYDYRVGEGLISRRDYLHVPADSVDILLASGLTGDKGQHLEAVKLADEAADSFIDSGVYFGGRERATSLSQAWVALALEHSKNLLAARSDRKRWYSYFWLGS</sequence>
<protein>
    <submittedName>
        <fullName evidence="2">Uncharacterized protein</fullName>
    </submittedName>
</protein>
<dbReference type="OrthoDB" id="9877537at2"/>
<dbReference type="AlphaFoldDB" id="A0A2U8PNH1"/>
<reference evidence="2 3" key="2">
    <citation type="journal article" date="2019" name="Int. J. Syst. Evol. Microbiol.">
        <title>Description and complete genome sequence of Bradyrhizobium amphicarpaeae sp. nov., harbouring photosystem and nitrogen-fixation genes.</title>
        <authorList>
            <person name="Bromfield E.S.P."/>
            <person name="Cloutier S."/>
            <person name="Nguyen H.D.T."/>
        </authorList>
    </citation>
    <scope>NUCLEOTIDE SEQUENCE [LARGE SCALE GENOMIC DNA]</scope>
    <source>
        <strain evidence="2 3">39S1MB</strain>
    </source>
</reference>
<organism evidence="2 3">
    <name type="scientific">Bradyrhizobium amphicarpaeae</name>
    <dbReference type="NCBI Taxonomy" id="1404768"/>
    <lineage>
        <taxon>Bacteria</taxon>
        <taxon>Pseudomonadati</taxon>
        <taxon>Pseudomonadota</taxon>
        <taxon>Alphaproteobacteria</taxon>
        <taxon>Hyphomicrobiales</taxon>
        <taxon>Nitrobacteraceae</taxon>
        <taxon>Bradyrhizobium</taxon>
    </lineage>
</organism>
<dbReference type="Proteomes" id="UP000215884">
    <property type="component" value="Chromosome"/>
</dbReference>
<evidence type="ECO:0000256" key="1">
    <source>
        <dbReference type="SAM" id="Phobius"/>
    </source>
</evidence>
<dbReference type="EMBL" id="CP029426">
    <property type="protein sequence ID" value="AWL99261.1"/>
    <property type="molecule type" value="Genomic_DNA"/>
</dbReference>
<keyword evidence="3" id="KW-1185">Reference proteome</keyword>
<keyword evidence="1" id="KW-1133">Transmembrane helix</keyword>
<dbReference type="KEGG" id="brq:CIT40_04000"/>
<proteinExistence type="predicted"/>
<feature type="transmembrane region" description="Helical" evidence="1">
    <location>
        <begin position="46"/>
        <end position="64"/>
    </location>
</feature>
<keyword evidence="1" id="KW-0472">Membrane</keyword>
<name>A0A2U8PNH1_9BRAD</name>
<keyword evidence="1" id="KW-0812">Transmembrane</keyword>
<gene>
    <name evidence="2" type="ORF">CIT40_04000</name>
</gene>
<evidence type="ECO:0000313" key="3">
    <source>
        <dbReference type="Proteomes" id="UP000215884"/>
    </source>
</evidence>
<evidence type="ECO:0000313" key="2">
    <source>
        <dbReference type="EMBL" id="AWL99261.1"/>
    </source>
</evidence>